<gene>
    <name evidence="1" type="ORF">S01H1_45567</name>
</gene>
<comment type="caution">
    <text evidence="1">The sequence shown here is derived from an EMBL/GenBank/DDBJ whole genome shotgun (WGS) entry which is preliminary data.</text>
</comment>
<dbReference type="EMBL" id="BARS01029126">
    <property type="protein sequence ID" value="GAG01191.1"/>
    <property type="molecule type" value="Genomic_DNA"/>
</dbReference>
<organism evidence="1">
    <name type="scientific">marine sediment metagenome</name>
    <dbReference type="NCBI Taxonomy" id="412755"/>
    <lineage>
        <taxon>unclassified sequences</taxon>
        <taxon>metagenomes</taxon>
        <taxon>ecological metagenomes</taxon>
    </lineage>
</organism>
<dbReference type="AlphaFoldDB" id="X0VKV8"/>
<evidence type="ECO:0000313" key="1">
    <source>
        <dbReference type="EMBL" id="GAG01191.1"/>
    </source>
</evidence>
<proteinExistence type="predicted"/>
<accession>X0VKV8</accession>
<sequence length="157" mass="17924">MSHDSAYIRNIALIRMITLLENAIKKLIAEGNMQAIISDEWIKNYCPTISSQVHIIISTSANDVASKFLVMKLSKLNDYILEGDCYLPYALRLSREALFAYKNAIQANAHIWTHVQIQSILKALESATVVKTKGLPFVEYEKEQQEKKKKKQKRLAL</sequence>
<reference evidence="1" key="1">
    <citation type="journal article" date="2014" name="Front. Microbiol.">
        <title>High frequency of phylogenetically diverse reductive dehalogenase-homologous genes in deep subseafloor sedimentary metagenomes.</title>
        <authorList>
            <person name="Kawai M."/>
            <person name="Futagami T."/>
            <person name="Toyoda A."/>
            <person name="Takaki Y."/>
            <person name="Nishi S."/>
            <person name="Hori S."/>
            <person name="Arai W."/>
            <person name="Tsubouchi T."/>
            <person name="Morono Y."/>
            <person name="Uchiyama I."/>
            <person name="Ito T."/>
            <person name="Fujiyama A."/>
            <person name="Inagaki F."/>
            <person name="Takami H."/>
        </authorList>
    </citation>
    <scope>NUCLEOTIDE SEQUENCE</scope>
    <source>
        <strain evidence="1">Expedition CK06-06</strain>
    </source>
</reference>
<name>X0VKV8_9ZZZZ</name>
<protein>
    <submittedName>
        <fullName evidence="1">Uncharacterized protein</fullName>
    </submittedName>
</protein>